<reference evidence="8 9" key="1">
    <citation type="submission" date="2023-03" db="EMBL/GenBank/DDBJ databases">
        <title>Novel Species.</title>
        <authorList>
            <person name="Ma S."/>
        </authorList>
    </citation>
    <scope>NUCLEOTIDE SEQUENCE [LARGE SCALE GENOMIC DNA]</scope>
    <source>
        <strain evidence="8 9">B11</strain>
    </source>
</reference>
<dbReference type="PROSITE" id="PS50109">
    <property type="entry name" value="HIS_KIN"/>
    <property type="match status" value="1"/>
</dbReference>
<name>A0ABZ2Y9E9_9BACT</name>
<dbReference type="Pfam" id="PF00512">
    <property type="entry name" value="HisKA"/>
    <property type="match status" value="1"/>
</dbReference>
<sequence length="351" mass="40345">MGGYTAKNYVSNRKQKKDKIRETEHQEDIEHFLHRLLGLLAQPAFIFDPETKIVLYNAYLGKILNLPISESEERLFVVNSLDVPLLEKGLNTKKLLFTSDRNSYFLKSLDYQGKKIFILEEAGSNDQEELRFLLSSIWHEIKTPLTIIEGYLQILEGEETKWHHFVPKMQKQIQKIKSILKYLKHLGYQSSDSKLPLRDFFLIIEEIVTQWHEEIDEKELHFEMTNFRMRPENESLHLGLSQGEAFLLFSNLISNAVKFSPKGSAISLELSYAPKSNSCLIELSNHIDATGDLGSSLGEVSYRLKKALEKGLGMLLVGKILQKRNGAWDFKLHKGGKVTFQILLPAFTCKD</sequence>
<dbReference type="CDD" id="cd00082">
    <property type="entry name" value="HisKA"/>
    <property type="match status" value="1"/>
</dbReference>
<dbReference type="SUPFAM" id="SSF55874">
    <property type="entry name" value="ATPase domain of HSP90 chaperone/DNA topoisomerase II/histidine kinase"/>
    <property type="match status" value="1"/>
</dbReference>
<dbReference type="InterPro" id="IPR050351">
    <property type="entry name" value="BphY/WalK/GraS-like"/>
</dbReference>
<dbReference type="PANTHER" id="PTHR45453:SF1">
    <property type="entry name" value="PHOSPHATE REGULON SENSOR PROTEIN PHOR"/>
    <property type="match status" value="1"/>
</dbReference>
<dbReference type="RefSeq" id="WP_369017373.1">
    <property type="nucleotide sequence ID" value="NZ_CP121689.1"/>
</dbReference>
<dbReference type="InterPro" id="IPR036890">
    <property type="entry name" value="HATPase_C_sf"/>
</dbReference>
<dbReference type="SMART" id="SM00388">
    <property type="entry name" value="HisKA"/>
    <property type="match status" value="1"/>
</dbReference>
<dbReference type="InterPro" id="IPR005467">
    <property type="entry name" value="His_kinase_dom"/>
</dbReference>
<evidence type="ECO:0000256" key="1">
    <source>
        <dbReference type="ARBA" id="ARBA00000085"/>
    </source>
</evidence>
<dbReference type="InterPro" id="IPR036097">
    <property type="entry name" value="HisK_dim/P_sf"/>
</dbReference>
<keyword evidence="5 8" id="KW-0418">Kinase</keyword>
<gene>
    <name evidence="8" type="ORF">QBE54_06380</name>
</gene>
<keyword evidence="3" id="KW-0597">Phosphoprotein</keyword>
<dbReference type="InterPro" id="IPR003661">
    <property type="entry name" value="HisK_dim/P_dom"/>
</dbReference>
<dbReference type="Gene3D" id="1.10.287.130">
    <property type="match status" value="1"/>
</dbReference>
<evidence type="ECO:0000256" key="2">
    <source>
        <dbReference type="ARBA" id="ARBA00012438"/>
    </source>
</evidence>
<evidence type="ECO:0000256" key="3">
    <source>
        <dbReference type="ARBA" id="ARBA00022553"/>
    </source>
</evidence>
<dbReference type="SUPFAM" id="SSF47384">
    <property type="entry name" value="Homodimeric domain of signal transducing histidine kinase"/>
    <property type="match status" value="1"/>
</dbReference>
<comment type="catalytic activity">
    <reaction evidence="1">
        <text>ATP + protein L-histidine = ADP + protein N-phospho-L-histidine.</text>
        <dbReference type="EC" id="2.7.13.3"/>
    </reaction>
</comment>
<evidence type="ECO:0000256" key="4">
    <source>
        <dbReference type="ARBA" id="ARBA00022679"/>
    </source>
</evidence>
<protein>
    <recommendedName>
        <fullName evidence="2">histidine kinase</fullName>
        <ecNumber evidence="2">2.7.13.3</ecNumber>
    </recommendedName>
</protein>
<evidence type="ECO:0000313" key="8">
    <source>
        <dbReference type="EMBL" id="WZL75227.1"/>
    </source>
</evidence>
<keyword evidence="6" id="KW-0902">Two-component regulatory system</keyword>
<keyword evidence="9" id="KW-1185">Reference proteome</keyword>
<feature type="domain" description="Histidine kinase" evidence="7">
    <location>
        <begin position="136"/>
        <end position="348"/>
    </location>
</feature>
<proteinExistence type="predicted"/>
<evidence type="ECO:0000259" key="7">
    <source>
        <dbReference type="PROSITE" id="PS50109"/>
    </source>
</evidence>
<dbReference type="PANTHER" id="PTHR45453">
    <property type="entry name" value="PHOSPHATE REGULON SENSOR PROTEIN PHOR"/>
    <property type="match status" value="1"/>
</dbReference>
<evidence type="ECO:0000256" key="6">
    <source>
        <dbReference type="ARBA" id="ARBA00023012"/>
    </source>
</evidence>
<dbReference type="GO" id="GO:0016301">
    <property type="term" value="F:kinase activity"/>
    <property type="evidence" value="ECO:0007669"/>
    <property type="project" value="UniProtKB-KW"/>
</dbReference>
<dbReference type="Proteomes" id="UP001461341">
    <property type="component" value="Chromosome"/>
</dbReference>
<evidence type="ECO:0000313" key="9">
    <source>
        <dbReference type="Proteomes" id="UP001461341"/>
    </source>
</evidence>
<dbReference type="EMBL" id="CP121689">
    <property type="protein sequence ID" value="WZL75227.1"/>
    <property type="molecule type" value="Genomic_DNA"/>
</dbReference>
<organism evidence="8 9">
    <name type="scientific">Thermatribacter velox</name>
    <dbReference type="NCBI Taxonomy" id="3039681"/>
    <lineage>
        <taxon>Bacteria</taxon>
        <taxon>Pseudomonadati</taxon>
        <taxon>Atribacterota</taxon>
        <taxon>Atribacteria</taxon>
        <taxon>Atribacterales</taxon>
        <taxon>Thermatribacteraceae</taxon>
        <taxon>Thermatribacter</taxon>
    </lineage>
</organism>
<keyword evidence="4" id="KW-0808">Transferase</keyword>
<dbReference type="EC" id="2.7.13.3" evidence="2"/>
<dbReference type="Gene3D" id="3.30.565.10">
    <property type="entry name" value="Histidine kinase-like ATPase, C-terminal domain"/>
    <property type="match status" value="1"/>
</dbReference>
<evidence type="ECO:0000256" key="5">
    <source>
        <dbReference type="ARBA" id="ARBA00022777"/>
    </source>
</evidence>
<accession>A0ABZ2Y9E9</accession>